<sequence length="256" mass="29350">MRSARRDKSPQYPESWQAVPNGQCLLDELSEQCDSLSSMMFGYHLVKLGDLSANIHLPQCPIRHQVTLGYQQHRGGVTASTHKLPLLENSVDAFLVALELDFSHDPHQILRDLDRSITANGMVLVCGLNPISLSGLLRYSPFYRKHPFKQARFFTAGRVKDWLQLLHFDIVEERYVHYPSVFNRWRVPYSDKLDPFIARYLPWSGSAYCLLAKKRTIPMTLEKPRWRAKPKFMPVQAGTRVISPASPAVRPHAARE</sequence>
<accession>A0A3N5YK17</accession>
<dbReference type="GO" id="GO:0032259">
    <property type="term" value="P:methylation"/>
    <property type="evidence" value="ECO:0007669"/>
    <property type="project" value="UniProtKB-KW"/>
</dbReference>
<evidence type="ECO:0000313" key="1">
    <source>
        <dbReference type="EMBL" id="RPJ65141.1"/>
    </source>
</evidence>
<evidence type="ECO:0000313" key="2">
    <source>
        <dbReference type="Proteomes" id="UP000275281"/>
    </source>
</evidence>
<dbReference type="GO" id="GO:0008168">
    <property type="term" value="F:methyltransferase activity"/>
    <property type="evidence" value="ECO:0007669"/>
    <property type="project" value="UniProtKB-KW"/>
</dbReference>
<keyword evidence="1" id="KW-0489">Methyltransferase</keyword>
<organism evidence="1 2">
    <name type="scientific">Alteromonas sediminis</name>
    <dbReference type="NCBI Taxonomy" id="2259342"/>
    <lineage>
        <taxon>Bacteria</taxon>
        <taxon>Pseudomonadati</taxon>
        <taxon>Pseudomonadota</taxon>
        <taxon>Gammaproteobacteria</taxon>
        <taxon>Alteromonadales</taxon>
        <taxon>Alteromonadaceae</taxon>
        <taxon>Alteromonas/Salinimonas group</taxon>
        <taxon>Alteromonas</taxon>
    </lineage>
</organism>
<dbReference type="Proteomes" id="UP000275281">
    <property type="component" value="Unassembled WGS sequence"/>
</dbReference>
<name>A0A3N5YK17_9ALTE</name>
<dbReference type="SUPFAM" id="SSF53335">
    <property type="entry name" value="S-adenosyl-L-methionine-dependent methyltransferases"/>
    <property type="match status" value="1"/>
</dbReference>
<dbReference type="EMBL" id="RPOK01000006">
    <property type="protein sequence ID" value="RPJ65141.1"/>
    <property type="molecule type" value="Genomic_DNA"/>
</dbReference>
<gene>
    <name evidence="1" type="ORF">DRW07_17695</name>
</gene>
<dbReference type="RefSeq" id="WP_124029269.1">
    <property type="nucleotide sequence ID" value="NZ_JBHRSN010000013.1"/>
</dbReference>
<reference evidence="1 2" key="1">
    <citation type="submission" date="2018-11" db="EMBL/GenBank/DDBJ databases">
        <authorList>
            <person name="Ye M.-Q."/>
            <person name="Du Z.-J."/>
        </authorList>
    </citation>
    <scope>NUCLEOTIDE SEQUENCE [LARGE SCALE GENOMIC DNA]</scope>
    <source>
        <strain evidence="1 2">U0105</strain>
    </source>
</reference>
<dbReference type="Gene3D" id="3.40.50.150">
    <property type="entry name" value="Vaccinia Virus protein VP39"/>
    <property type="match status" value="1"/>
</dbReference>
<keyword evidence="1" id="KW-0808">Transferase</keyword>
<proteinExistence type="predicted"/>
<protein>
    <submittedName>
        <fullName evidence="1">SAM-dependent methyltransferase</fullName>
    </submittedName>
</protein>
<dbReference type="AlphaFoldDB" id="A0A3N5YK17"/>
<comment type="caution">
    <text evidence="1">The sequence shown here is derived from an EMBL/GenBank/DDBJ whole genome shotgun (WGS) entry which is preliminary data.</text>
</comment>
<dbReference type="OrthoDB" id="6191410at2"/>
<dbReference type="InterPro" id="IPR029063">
    <property type="entry name" value="SAM-dependent_MTases_sf"/>
</dbReference>
<keyword evidence="2" id="KW-1185">Reference proteome</keyword>